<dbReference type="SUPFAM" id="SSF46785">
    <property type="entry name" value="Winged helix' DNA-binding domain"/>
    <property type="match status" value="1"/>
</dbReference>
<dbReference type="GO" id="GO:0008168">
    <property type="term" value="F:methyltransferase activity"/>
    <property type="evidence" value="ECO:0007669"/>
    <property type="project" value="UniProtKB-KW"/>
</dbReference>
<dbReference type="PANTHER" id="PTHR43712:SF15">
    <property type="entry name" value="MONODICTYPHENONE CLUSTER TRANSCRIPTIONAL COACTIVATOR MDPA"/>
    <property type="match status" value="1"/>
</dbReference>
<protein>
    <submittedName>
        <fullName evidence="1">O-methyltransferase family protein</fullName>
    </submittedName>
</protein>
<sequence>MTTTLNQIATWTNDLAIAVKALGDQGYDHNLDQLADAESYRARRSILSIATRIKTHLAEPTDFVQQLATQIQLLACLRWLGEFQVLACIPLTGTISMKDVADLAVVPESQLRRVIRMTATVGFLREPSVGQIAHTPLSASFVTNLSFLDATMFLAETSAPAALHMATSTLRNEPQEELGDSAYSIAFKSSQSFESACAERTRLQRQWSAYRRCVGDFEDHLPGILGRLNWRSLGNACIVDVSAQSTEAATTLAENHTSLQFMVQLVASGTADDDIRNTSSIPEYVHPRVVVQSRSPAAPQTVKDGAVYILRLPPLTASSAAHITAELHAHLPVLRDNLSATLLLAPPILPEPGSVEAERETMARLSDLSRLQLCNQPAFELDVLVEMIQSVRDASGGLVVVTKLRSCDNATAALAVRYQACGGIVERREGYVEEQTA</sequence>
<dbReference type="EMBL" id="ML986516">
    <property type="protein sequence ID" value="KAF2272828.1"/>
    <property type="molecule type" value="Genomic_DNA"/>
</dbReference>
<dbReference type="InterPro" id="IPR036390">
    <property type="entry name" value="WH_DNA-bd_sf"/>
</dbReference>
<proteinExistence type="predicted"/>
<dbReference type="Gene3D" id="1.10.10.10">
    <property type="entry name" value="Winged helix-like DNA-binding domain superfamily/Winged helix DNA-binding domain"/>
    <property type="match status" value="1"/>
</dbReference>
<dbReference type="InterPro" id="IPR036388">
    <property type="entry name" value="WH-like_DNA-bd_sf"/>
</dbReference>
<dbReference type="GO" id="GO:0032259">
    <property type="term" value="P:methylation"/>
    <property type="evidence" value="ECO:0007669"/>
    <property type="project" value="UniProtKB-KW"/>
</dbReference>
<dbReference type="RefSeq" id="XP_033650367.1">
    <property type="nucleotide sequence ID" value="XM_033795995.1"/>
</dbReference>
<organism evidence="1 2">
    <name type="scientific">Westerdykella ornata</name>
    <dbReference type="NCBI Taxonomy" id="318751"/>
    <lineage>
        <taxon>Eukaryota</taxon>
        <taxon>Fungi</taxon>
        <taxon>Dikarya</taxon>
        <taxon>Ascomycota</taxon>
        <taxon>Pezizomycotina</taxon>
        <taxon>Dothideomycetes</taxon>
        <taxon>Pleosporomycetidae</taxon>
        <taxon>Pleosporales</taxon>
        <taxon>Sporormiaceae</taxon>
        <taxon>Westerdykella</taxon>
    </lineage>
</organism>
<dbReference type="Proteomes" id="UP000800097">
    <property type="component" value="Unassembled WGS sequence"/>
</dbReference>
<name>A0A6A6JA35_WESOR</name>
<reference evidence="1" key="1">
    <citation type="journal article" date="2020" name="Stud. Mycol.">
        <title>101 Dothideomycetes genomes: a test case for predicting lifestyles and emergence of pathogens.</title>
        <authorList>
            <person name="Haridas S."/>
            <person name="Albert R."/>
            <person name="Binder M."/>
            <person name="Bloem J."/>
            <person name="Labutti K."/>
            <person name="Salamov A."/>
            <person name="Andreopoulos B."/>
            <person name="Baker S."/>
            <person name="Barry K."/>
            <person name="Bills G."/>
            <person name="Bluhm B."/>
            <person name="Cannon C."/>
            <person name="Castanera R."/>
            <person name="Culley D."/>
            <person name="Daum C."/>
            <person name="Ezra D."/>
            <person name="Gonzalez J."/>
            <person name="Henrissat B."/>
            <person name="Kuo A."/>
            <person name="Liang C."/>
            <person name="Lipzen A."/>
            <person name="Lutzoni F."/>
            <person name="Magnuson J."/>
            <person name="Mondo S."/>
            <person name="Nolan M."/>
            <person name="Ohm R."/>
            <person name="Pangilinan J."/>
            <person name="Park H.-J."/>
            <person name="Ramirez L."/>
            <person name="Alfaro M."/>
            <person name="Sun H."/>
            <person name="Tritt A."/>
            <person name="Yoshinaga Y."/>
            <person name="Zwiers L.-H."/>
            <person name="Turgeon B."/>
            <person name="Goodwin S."/>
            <person name="Spatafora J."/>
            <person name="Crous P."/>
            <person name="Grigoriev I."/>
        </authorList>
    </citation>
    <scope>NUCLEOTIDE SEQUENCE</scope>
    <source>
        <strain evidence="1">CBS 379.55</strain>
    </source>
</reference>
<dbReference type="GeneID" id="54549170"/>
<keyword evidence="2" id="KW-1185">Reference proteome</keyword>
<dbReference type="Gene3D" id="3.40.50.150">
    <property type="entry name" value="Vaccinia Virus protein VP39"/>
    <property type="match status" value="1"/>
</dbReference>
<dbReference type="PANTHER" id="PTHR43712">
    <property type="entry name" value="PUTATIVE (AFU_ORTHOLOGUE AFUA_4G14580)-RELATED"/>
    <property type="match status" value="1"/>
</dbReference>
<gene>
    <name evidence="1" type="ORF">EI97DRAFT_384916</name>
</gene>
<keyword evidence="1" id="KW-0489">Methyltransferase</keyword>
<dbReference type="InterPro" id="IPR029063">
    <property type="entry name" value="SAM-dependent_MTases_sf"/>
</dbReference>
<evidence type="ECO:0000313" key="1">
    <source>
        <dbReference type="EMBL" id="KAF2272828.1"/>
    </source>
</evidence>
<keyword evidence="1" id="KW-0808">Transferase</keyword>
<dbReference type="AlphaFoldDB" id="A0A6A6JA35"/>
<dbReference type="OrthoDB" id="2410195at2759"/>
<evidence type="ECO:0000313" key="2">
    <source>
        <dbReference type="Proteomes" id="UP000800097"/>
    </source>
</evidence>
<accession>A0A6A6JA35</accession>